<gene>
    <name evidence="1" type="ORF">K2173_019190</name>
</gene>
<reference evidence="1 2" key="1">
    <citation type="submission" date="2021-09" db="EMBL/GenBank/DDBJ databases">
        <title>Genomic insights and catalytic innovation underlie evolution of tropane alkaloids biosynthesis.</title>
        <authorList>
            <person name="Wang Y.-J."/>
            <person name="Tian T."/>
            <person name="Huang J.-P."/>
            <person name="Huang S.-X."/>
        </authorList>
    </citation>
    <scope>NUCLEOTIDE SEQUENCE [LARGE SCALE GENOMIC DNA]</scope>
    <source>
        <strain evidence="1">KIB-2018</strain>
        <tissue evidence="1">Leaf</tissue>
    </source>
</reference>
<evidence type="ECO:0000313" key="1">
    <source>
        <dbReference type="EMBL" id="KAJ8755392.1"/>
    </source>
</evidence>
<proteinExistence type="predicted"/>
<dbReference type="Proteomes" id="UP001159364">
    <property type="component" value="Linkage Group LG09"/>
</dbReference>
<dbReference type="EMBL" id="JAIWQS010000009">
    <property type="protein sequence ID" value="KAJ8755392.1"/>
    <property type="molecule type" value="Genomic_DNA"/>
</dbReference>
<dbReference type="PANTHER" id="PTHR35485">
    <property type="entry name" value="OS01G0888900 PROTEIN"/>
    <property type="match status" value="1"/>
</dbReference>
<name>A0AAV8SSW4_9ROSI</name>
<protein>
    <submittedName>
        <fullName evidence="1">Uncharacterized protein</fullName>
    </submittedName>
</protein>
<sequence>MDGLIPMVYRAIKKNKVRRKYEFLSSESAQSYNISDFLVSSDHMVSANHQLDINPSPAAQNHAVPLDRKFHRRHMSVDDFTYGDYKRSRTVMGAAPSPQKQLVRFRSHRMFSCITGV</sequence>
<accession>A0AAV8SSW4</accession>
<keyword evidence="2" id="KW-1185">Reference proteome</keyword>
<evidence type="ECO:0000313" key="2">
    <source>
        <dbReference type="Proteomes" id="UP001159364"/>
    </source>
</evidence>
<organism evidence="1 2">
    <name type="scientific">Erythroxylum novogranatense</name>
    <dbReference type="NCBI Taxonomy" id="1862640"/>
    <lineage>
        <taxon>Eukaryota</taxon>
        <taxon>Viridiplantae</taxon>
        <taxon>Streptophyta</taxon>
        <taxon>Embryophyta</taxon>
        <taxon>Tracheophyta</taxon>
        <taxon>Spermatophyta</taxon>
        <taxon>Magnoliopsida</taxon>
        <taxon>eudicotyledons</taxon>
        <taxon>Gunneridae</taxon>
        <taxon>Pentapetalae</taxon>
        <taxon>rosids</taxon>
        <taxon>fabids</taxon>
        <taxon>Malpighiales</taxon>
        <taxon>Erythroxylaceae</taxon>
        <taxon>Erythroxylum</taxon>
    </lineage>
</organism>
<dbReference type="AlphaFoldDB" id="A0AAV8SSW4"/>
<comment type="caution">
    <text evidence="1">The sequence shown here is derived from an EMBL/GenBank/DDBJ whole genome shotgun (WGS) entry which is preliminary data.</text>
</comment>
<dbReference type="PANTHER" id="PTHR35485:SF4">
    <property type="entry name" value="EXPRESSED PROTEIN"/>
    <property type="match status" value="1"/>
</dbReference>